<protein>
    <recommendedName>
        <fullName evidence="4 8">ATP phosphoribosyltransferase regulatory subunit</fullName>
    </recommendedName>
</protein>
<comment type="function">
    <text evidence="7 8">Required for the first step of histidine biosynthesis. May allow the feedback regulation of ATP phosphoribosyltransferase activity by histidine.</text>
</comment>
<evidence type="ECO:0000313" key="11">
    <source>
        <dbReference type="Proteomes" id="UP000742786"/>
    </source>
</evidence>
<dbReference type="NCBIfam" id="TIGR00443">
    <property type="entry name" value="hisZ_biosyn_reg"/>
    <property type="match status" value="1"/>
</dbReference>
<gene>
    <name evidence="8 10" type="primary">hisZ</name>
    <name evidence="10" type="ORF">GTOL_11119</name>
</gene>
<evidence type="ECO:0000256" key="5">
    <source>
        <dbReference type="ARBA" id="ARBA00022490"/>
    </source>
</evidence>
<dbReference type="InterPro" id="IPR045864">
    <property type="entry name" value="aa-tRNA-synth_II/BPL/LPL"/>
</dbReference>
<comment type="caution">
    <text evidence="10">The sequence shown here is derived from an EMBL/GenBank/DDBJ whole genome shotgun (WGS) entry which is preliminary data.</text>
</comment>
<dbReference type="SUPFAM" id="SSF55681">
    <property type="entry name" value="Class II aaRS and biotin synthetases"/>
    <property type="match status" value="1"/>
</dbReference>
<dbReference type="GO" id="GO:0000105">
    <property type="term" value="P:L-histidine biosynthetic process"/>
    <property type="evidence" value="ECO:0007669"/>
    <property type="project" value="UniProtKB-UniRule"/>
</dbReference>
<sequence>MSANRWLLPDAIEDVLPPAAARIESLRRLLLDMFQRHGYKYIMPPLLEYMESLVTGSSHDLDLRTFKLVDQISGRMLGIRADITPQVARIDAHLLNRRGVARLCYCGSVLHTLPAGFNATREPLQIGAEIYGHQGIEADIEIVSLLNEVLQLSSLDATRIDLGHVDIFHALLRDAGLNAAAEQAIFSALQAKDIPALRDLTQCMNESSRAALLALPELYGGREVLDRARKLLPPKKAGHALDELQQLADALPALPIGFDLADLRGYDYHNGIVFAAYHANSSGAIALGGRYDKIGKDYGQARPATGFSMDLRIITQLSPLEQEQSAILAPWNRDEQLNREVIRLREQGEIVWRQLPGHEDSLGEINCDRQLVLRDGRWVVEAMNSTSNAHGRQRHI</sequence>
<evidence type="ECO:0000256" key="2">
    <source>
        <dbReference type="ARBA" id="ARBA00004667"/>
    </source>
</evidence>
<comment type="subunit">
    <text evidence="8">Heteromultimer composed of HisG and HisZ subunits.</text>
</comment>
<keyword evidence="5 8" id="KW-0963">Cytoplasm</keyword>
<dbReference type="AlphaFoldDB" id="A0A916J278"/>
<dbReference type="Gene3D" id="3.30.930.10">
    <property type="entry name" value="Bira Bifunctional Protein, Domain 2"/>
    <property type="match status" value="1"/>
</dbReference>
<dbReference type="GO" id="GO:0016757">
    <property type="term" value="F:glycosyltransferase activity"/>
    <property type="evidence" value="ECO:0007669"/>
    <property type="project" value="UniProtKB-KW"/>
</dbReference>
<evidence type="ECO:0000313" key="10">
    <source>
        <dbReference type="EMBL" id="CAG4883237.1"/>
    </source>
</evidence>
<dbReference type="EMBL" id="CAJQUM010000001">
    <property type="protein sequence ID" value="CAG4883237.1"/>
    <property type="molecule type" value="Genomic_DNA"/>
</dbReference>
<organism evidence="10 11">
    <name type="scientific">Georgfuchsia toluolica</name>
    <dbReference type="NCBI Taxonomy" id="424218"/>
    <lineage>
        <taxon>Bacteria</taxon>
        <taxon>Pseudomonadati</taxon>
        <taxon>Pseudomonadota</taxon>
        <taxon>Betaproteobacteria</taxon>
        <taxon>Nitrosomonadales</taxon>
        <taxon>Sterolibacteriaceae</taxon>
        <taxon>Georgfuchsia</taxon>
    </lineage>
</organism>
<name>A0A916J278_9PROT</name>
<evidence type="ECO:0000259" key="9">
    <source>
        <dbReference type="Pfam" id="PF13393"/>
    </source>
</evidence>
<evidence type="ECO:0000256" key="3">
    <source>
        <dbReference type="ARBA" id="ARBA00005539"/>
    </source>
</evidence>
<dbReference type="GO" id="GO:0005737">
    <property type="term" value="C:cytoplasm"/>
    <property type="evidence" value="ECO:0007669"/>
    <property type="project" value="UniProtKB-SubCell"/>
</dbReference>
<dbReference type="PANTHER" id="PTHR11476">
    <property type="entry name" value="HISTIDYL-TRNA SYNTHETASE"/>
    <property type="match status" value="1"/>
</dbReference>
<comment type="pathway">
    <text evidence="2 8">Amino-acid biosynthesis; L-histidine biosynthesis; L-histidine from 5-phospho-alpha-D-ribose 1-diphosphate: step 1/9.</text>
</comment>
<dbReference type="CDD" id="cd00773">
    <property type="entry name" value="HisRS-like_core"/>
    <property type="match status" value="1"/>
</dbReference>
<comment type="miscellaneous">
    <text evidence="8">This function is generally fulfilled by the C-terminal part of HisG, which is missing in some bacteria such as this one.</text>
</comment>
<comment type="subcellular location">
    <subcellularLocation>
        <location evidence="1 8">Cytoplasm</location>
    </subcellularLocation>
</comment>
<dbReference type="NCBIfam" id="NF008935">
    <property type="entry name" value="PRK12292.1-1"/>
    <property type="match status" value="1"/>
</dbReference>
<evidence type="ECO:0000256" key="7">
    <source>
        <dbReference type="ARBA" id="ARBA00025246"/>
    </source>
</evidence>
<dbReference type="Pfam" id="PF13393">
    <property type="entry name" value="tRNA-synt_His"/>
    <property type="match status" value="1"/>
</dbReference>
<feature type="domain" description="Class II Histidinyl-tRNA synthetase (HisRS)-like catalytic core" evidence="9">
    <location>
        <begin position="12"/>
        <end position="312"/>
    </location>
</feature>
<keyword evidence="6 8" id="KW-0368">Histidine biosynthesis</keyword>
<dbReference type="NCBIfam" id="NF009086">
    <property type="entry name" value="PRK12421.1"/>
    <property type="match status" value="1"/>
</dbReference>
<dbReference type="RefSeq" id="WP_220635222.1">
    <property type="nucleotide sequence ID" value="NZ_CAJQUM010000001.1"/>
</dbReference>
<proteinExistence type="inferred from homology"/>
<dbReference type="HAMAP" id="MF_00125">
    <property type="entry name" value="HisZ"/>
    <property type="match status" value="1"/>
</dbReference>
<accession>A0A916J278</accession>
<evidence type="ECO:0000256" key="1">
    <source>
        <dbReference type="ARBA" id="ARBA00004496"/>
    </source>
</evidence>
<dbReference type="InterPro" id="IPR004517">
    <property type="entry name" value="HisZ"/>
</dbReference>
<keyword evidence="10" id="KW-0808">Transferase</keyword>
<dbReference type="PANTHER" id="PTHR11476:SF7">
    <property type="entry name" value="HISTIDINE--TRNA LIGASE"/>
    <property type="match status" value="1"/>
</dbReference>
<evidence type="ECO:0000256" key="4">
    <source>
        <dbReference type="ARBA" id="ARBA00020397"/>
    </source>
</evidence>
<evidence type="ECO:0000256" key="6">
    <source>
        <dbReference type="ARBA" id="ARBA00023102"/>
    </source>
</evidence>
<evidence type="ECO:0000256" key="8">
    <source>
        <dbReference type="HAMAP-Rule" id="MF_00125"/>
    </source>
</evidence>
<reference evidence="10" key="1">
    <citation type="submission" date="2021-04" db="EMBL/GenBank/DDBJ databases">
        <authorList>
            <person name="Hornung B."/>
        </authorList>
    </citation>
    <scope>NUCLEOTIDE SEQUENCE</scope>
    <source>
        <strain evidence="10">G5G6</strain>
    </source>
</reference>
<comment type="similarity">
    <text evidence="3 8">Belongs to the class-II aminoacyl-tRNA synthetase family. HisZ subfamily.</text>
</comment>
<keyword evidence="8" id="KW-0028">Amino-acid biosynthesis</keyword>
<keyword evidence="10" id="KW-0328">Glycosyltransferase</keyword>
<dbReference type="Proteomes" id="UP000742786">
    <property type="component" value="Unassembled WGS sequence"/>
</dbReference>
<dbReference type="InterPro" id="IPR041715">
    <property type="entry name" value="HisRS-like_core"/>
</dbReference>
<keyword evidence="11" id="KW-1185">Reference proteome</keyword>